<dbReference type="GO" id="GO:0009231">
    <property type="term" value="P:riboflavin biosynthetic process"/>
    <property type="evidence" value="ECO:0007669"/>
    <property type="project" value="InterPro"/>
</dbReference>
<dbReference type="InterPro" id="IPR050765">
    <property type="entry name" value="Riboflavin_Biosynth_HTPR"/>
</dbReference>
<sequence length="180" mass="20230">MRKVIVSEFVTLDGVMEDPSWTFQFGSEEQDKFKFEELKSSDALLLGRVTYEGFAAAWPNMIEETGEYGEWMNGYPKHVVSTTLDRAEWNNSSVIKGDLAEEIAKLKKQLGKDILVFGSCSLVSTLMKLGLIDEYRLMVFPVVVGSGKRLFNEGMDMTSLKLADTRTFESGVVVLTYQKA</sequence>
<dbReference type="SUPFAM" id="SSF53597">
    <property type="entry name" value="Dihydrofolate reductase-like"/>
    <property type="match status" value="1"/>
</dbReference>
<evidence type="ECO:0000259" key="1">
    <source>
        <dbReference type="Pfam" id="PF01872"/>
    </source>
</evidence>
<feature type="domain" description="Bacterial bifunctional deaminase-reductase C-terminal" evidence="1">
    <location>
        <begin position="2"/>
        <end position="174"/>
    </location>
</feature>
<comment type="caution">
    <text evidence="2">The sequence shown here is derived from an EMBL/GenBank/DDBJ whole genome shotgun (WGS) entry which is preliminary data.</text>
</comment>
<accession>A0A4R5KLB0</accession>
<dbReference type="RefSeq" id="WP_133230729.1">
    <property type="nucleotide sequence ID" value="NZ_SMRT01000008.1"/>
</dbReference>
<name>A0A4R5KLB0_9BACL</name>
<dbReference type="EMBL" id="SMRT01000008">
    <property type="protein sequence ID" value="TDF96363.1"/>
    <property type="molecule type" value="Genomic_DNA"/>
</dbReference>
<dbReference type="InterPro" id="IPR024072">
    <property type="entry name" value="DHFR-like_dom_sf"/>
</dbReference>
<keyword evidence="3" id="KW-1185">Reference proteome</keyword>
<reference evidence="2 3" key="1">
    <citation type="submission" date="2019-03" db="EMBL/GenBank/DDBJ databases">
        <title>This is whole genome sequence of Paenibacillus sp MS74 strain.</title>
        <authorList>
            <person name="Trinh H.N."/>
        </authorList>
    </citation>
    <scope>NUCLEOTIDE SEQUENCE [LARGE SCALE GENOMIC DNA]</scope>
    <source>
        <strain evidence="2 3">MS74</strain>
    </source>
</reference>
<evidence type="ECO:0000313" key="2">
    <source>
        <dbReference type="EMBL" id="TDF96363.1"/>
    </source>
</evidence>
<dbReference type="GO" id="GO:0008703">
    <property type="term" value="F:5-amino-6-(5-phosphoribosylamino)uracil reductase activity"/>
    <property type="evidence" value="ECO:0007669"/>
    <property type="project" value="InterPro"/>
</dbReference>
<dbReference type="PANTHER" id="PTHR38011">
    <property type="entry name" value="DIHYDROFOLATE REDUCTASE FAMILY PROTEIN (AFU_ORTHOLOGUE AFUA_8G06820)"/>
    <property type="match status" value="1"/>
</dbReference>
<dbReference type="AlphaFoldDB" id="A0A4R5KLB0"/>
<dbReference type="InterPro" id="IPR002734">
    <property type="entry name" value="RibDG_C"/>
</dbReference>
<protein>
    <submittedName>
        <fullName evidence="2">Dihydrofolate reductase</fullName>
    </submittedName>
</protein>
<dbReference type="Proteomes" id="UP000295636">
    <property type="component" value="Unassembled WGS sequence"/>
</dbReference>
<dbReference type="Pfam" id="PF01872">
    <property type="entry name" value="RibD_C"/>
    <property type="match status" value="1"/>
</dbReference>
<dbReference type="Gene3D" id="3.40.430.10">
    <property type="entry name" value="Dihydrofolate Reductase, subunit A"/>
    <property type="match status" value="1"/>
</dbReference>
<gene>
    <name evidence="2" type="ORF">E1757_18480</name>
</gene>
<proteinExistence type="predicted"/>
<organism evidence="2 3">
    <name type="scientific">Paenibacillus piri</name>
    <dbReference type="NCBI Taxonomy" id="2547395"/>
    <lineage>
        <taxon>Bacteria</taxon>
        <taxon>Bacillati</taxon>
        <taxon>Bacillota</taxon>
        <taxon>Bacilli</taxon>
        <taxon>Bacillales</taxon>
        <taxon>Paenibacillaceae</taxon>
        <taxon>Paenibacillus</taxon>
    </lineage>
</organism>
<dbReference type="PANTHER" id="PTHR38011:SF11">
    <property type="entry name" value="2,5-DIAMINO-6-RIBOSYLAMINO-4(3H)-PYRIMIDINONE 5'-PHOSPHATE REDUCTASE"/>
    <property type="match status" value="1"/>
</dbReference>
<evidence type="ECO:0000313" key="3">
    <source>
        <dbReference type="Proteomes" id="UP000295636"/>
    </source>
</evidence>
<dbReference type="OrthoDB" id="195113at2"/>